<feature type="compositionally biased region" description="Low complexity" evidence="2">
    <location>
        <begin position="456"/>
        <end position="476"/>
    </location>
</feature>
<feature type="coiled-coil region" evidence="1">
    <location>
        <begin position="719"/>
        <end position="768"/>
    </location>
</feature>
<dbReference type="STRING" id="1169540.A0A0G4E8T3"/>
<dbReference type="Proteomes" id="UP000041254">
    <property type="component" value="Unassembled WGS sequence"/>
</dbReference>
<dbReference type="InParanoid" id="A0A0G4E8T3"/>
<feature type="compositionally biased region" description="Acidic residues" evidence="2">
    <location>
        <begin position="260"/>
        <end position="279"/>
    </location>
</feature>
<feature type="compositionally biased region" description="Low complexity" evidence="2">
    <location>
        <begin position="965"/>
        <end position="977"/>
    </location>
</feature>
<accession>A0A0G4E8T3</accession>
<feature type="compositionally biased region" description="Low complexity" evidence="2">
    <location>
        <begin position="361"/>
        <end position="374"/>
    </location>
</feature>
<reference evidence="3 4" key="1">
    <citation type="submission" date="2014-11" db="EMBL/GenBank/DDBJ databases">
        <authorList>
            <person name="Zhu J."/>
            <person name="Qi W."/>
            <person name="Song R."/>
        </authorList>
    </citation>
    <scope>NUCLEOTIDE SEQUENCE [LARGE SCALE GENOMIC DNA]</scope>
</reference>
<feature type="region of interest" description="Disordered" evidence="2">
    <location>
        <begin position="1"/>
        <end position="175"/>
    </location>
</feature>
<evidence type="ECO:0000313" key="3">
    <source>
        <dbReference type="EMBL" id="CEL91809.1"/>
    </source>
</evidence>
<feature type="region of interest" description="Disordered" evidence="2">
    <location>
        <begin position="938"/>
        <end position="996"/>
    </location>
</feature>
<feature type="region of interest" description="Disordered" evidence="2">
    <location>
        <begin position="194"/>
        <end position="227"/>
    </location>
</feature>
<dbReference type="VEuPathDB" id="CryptoDB:Vbra_20012"/>
<feature type="coiled-coil region" evidence="1">
    <location>
        <begin position="796"/>
        <end position="872"/>
    </location>
</feature>
<feature type="compositionally biased region" description="Basic and acidic residues" evidence="2">
    <location>
        <begin position="493"/>
        <end position="502"/>
    </location>
</feature>
<feature type="compositionally biased region" description="Basic and acidic residues" evidence="2">
    <location>
        <begin position="416"/>
        <end position="454"/>
    </location>
</feature>
<feature type="compositionally biased region" description="Gly residues" evidence="2">
    <location>
        <begin position="350"/>
        <end position="360"/>
    </location>
</feature>
<feature type="region of interest" description="Disordered" evidence="2">
    <location>
        <begin position="244"/>
        <end position="380"/>
    </location>
</feature>
<feature type="compositionally biased region" description="Gly residues" evidence="2">
    <location>
        <begin position="325"/>
        <end position="341"/>
    </location>
</feature>
<evidence type="ECO:0000256" key="1">
    <source>
        <dbReference type="SAM" id="Coils"/>
    </source>
</evidence>
<feature type="region of interest" description="Disordered" evidence="2">
    <location>
        <begin position="628"/>
        <end position="669"/>
    </location>
</feature>
<feature type="compositionally biased region" description="Basic and acidic residues" evidence="2">
    <location>
        <begin position="580"/>
        <end position="612"/>
    </location>
</feature>
<feature type="region of interest" description="Disordered" evidence="2">
    <location>
        <begin position="493"/>
        <end position="613"/>
    </location>
</feature>
<evidence type="ECO:0000313" key="4">
    <source>
        <dbReference type="Proteomes" id="UP000041254"/>
    </source>
</evidence>
<feature type="compositionally biased region" description="Basic and acidic residues" evidence="2">
    <location>
        <begin position="645"/>
        <end position="666"/>
    </location>
</feature>
<feature type="compositionally biased region" description="Basic and acidic residues" evidence="2">
    <location>
        <begin position="938"/>
        <end position="959"/>
    </location>
</feature>
<keyword evidence="1" id="KW-0175">Coiled coil</keyword>
<feature type="compositionally biased region" description="Polar residues" evidence="2">
    <location>
        <begin position="156"/>
        <end position="165"/>
    </location>
</feature>
<evidence type="ECO:0000256" key="2">
    <source>
        <dbReference type="SAM" id="MobiDB-lite"/>
    </source>
</evidence>
<dbReference type="EMBL" id="CDMY01000022">
    <property type="protein sequence ID" value="CEL91809.1"/>
    <property type="molecule type" value="Genomic_DNA"/>
</dbReference>
<feature type="compositionally biased region" description="Basic residues" evidence="2">
    <location>
        <begin position="1"/>
        <end position="13"/>
    </location>
</feature>
<feature type="compositionally biased region" description="Basic and acidic residues" evidence="2">
    <location>
        <begin position="399"/>
        <end position="409"/>
    </location>
</feature>
<dbReference type="AlphaFoldDB" id="A0A0G4E8T3"/>
<sequence>MSSRGRGRSRGGRRREAPAATNAAGHDGYTFYDAGGPSSDDDGMPSLVEDSDAITALSAPPDPAGRNERSTGAAAAAAAASDGGMPGLVPSPDMVSSPGSPEEESNVDGWRGNAAVRSTSHASTQREGSQGSVASTHRGDSPPAAVAARSSGPRATATQSQSQRPQGLFGNIPLRSLATPSGFSLNLRGIASGLGTARDAQPPPGQEPSTSSSAAAADAGGGIGPLRGQFASAVQMGALDPQYRRFSGQAGGDGLVDFHDDYDDDDDDDDDIVDVESDGSQDSLPPLAGPEDDAPPPPLGHDFTFGSGPAGMPNPFFGMMAGGQVVTGGAGGGGRATGRGRGQASSASSRGGGGGCGGSSSGAPAAAAARSESAYEQEIRETRERLGHCLAKLEAEVEAKEELQQENDNHKRHKKEMQEELNERKRREERFEQERAQWDQERAKLQQELRDAKRGPSSAAAAAAASAAPAAAAAAATHRLEVEVERLNEEMRKKNQKIENQKNHITNVEASHKAKVEGLEKSVQDLRAKERAANEAKRAAERDRDRARGEMAAIDRVRDELRVERDRVQTLNEELQTTRQQRDDMQQQRDTARNETEAVRTEKDTERDELRGRLQRQIEQLELELAKAKSATEAAENEKAALNADMERREQQIGQLEKRLEEESRHKATLHQLQRQHRQTLEENRRMVSRTEQLEQAVAAMQKTPVSDAHTHSDDPATLKAALKQMEQDRNRLESDQRSEIKQGYQQLQKSIREIRRLREELKRAKANPHGIAFPTEIEQQHLLQVNRVPDLPDDMQQHEDYARDLHRARQTLREQEQRLAAEKARIDEGMQAAMRNMRAAMGRAAECRQRIDKALKGVRDEQGRAEELEEQVQWEMDHAAYRMSEPDRQRELKEVTEKVEAKEKERECIACYESPKKVAFVYSPIDNYPAHLKNYEKEQEDLRRRKEEQRKRDEENRRRNGPPAAAAAAAAASSSSYEPMSLTPAPSRPTDGGELRCAVHMKGVLGHL</sequence>
<keyword evidence="4" id="KW-1185">Reference proteome</keyword>
<proteinExistence type="predicted"/>
<feature type="compositionally biased region" description="Low complexity" evidence="2">
    <location>
        <begin position="209"/>
        <end position="218"/>
    </location>
</feature>
<feature type="region of interest" description="Disordered" evidence="2">
    <location>
        <begin position="399"/>
        <end position="477"/>
    </location>
</feature>
<name>A0A0G4E8T3_VITBC</name>
<feature type="compositionally biased region" description="Polar residues" evidence="2">
    <location>
        <begin position="116"/>
        <end position="135"/>
    </location>
</feature>
<gene>
    <name evidence="3" type="ORF">Vbra_20012</name>
</gene>
<protein>
    <submittedName>
        <fullName evidence="3">Uncharacterized protein</fullName>
    </submittedName>
</protein>
<organism evidence="3 4">
    <name type="scientific">Vitrella brassicaformis (strain CCMP3155)</name>
    <dbReference type="NCBI Taxonomy" id="1169540"/>
    <lineage>
        <taxon>Eukaryota</taxon>
        <taxon>Sar</taxon>
        <taxon>Alveolata</taxon>
        <taxon>Colpodellida</taxon>
        <taxon>Vitrellaceae</taxon>
        <taxon>Vitrella</taxon>
    </lineage>
</organism>
<feature type="compositionally biased region" description="Basic and acidic residues" evidence="2">
    <location>
        <begin position="510"/>
        <end position="568"/>
    </location>
</feature>
<feature type="compositionally biased region" description="Low complexity" evidence="2">
    <location>
        <begin position="628"/>
        <end position="644"/>
    </location>
</feature>